<evidence type="ECO:0000313" key="3">
    <source>
        <dbReference type="Proteomes" id="UP001326199"/>
    </source>
</evidence>
<name>A0ABR0H779_9PEZI</name>
<dbReference type="EMBL" id="JAFFHB010000007">
    <property type="protein sequence ID" value="KAK4663898.1"/>
    <property type="molecule type" value="Genomic_DNA"/>
</dbReference>
<feature type="transmembrane region" description="Helical" evidence="1">
    <location>
        <begin position="12"/>
        <end position="29"/>
    </location>
</feature>
<dbReference type="RefSeq" id="XP_062763864.1">
    <property type="nucleotide sequence ID" value="XM_062906089.1"/>
</dbReference>
<accession>A0ABR0H779</accession>
<organism evidence="2 3">
    <name type="scientific">Podospora pseudopauciseta</name>
    <dbReference type="NCBI Taxonomy" id="2093780"/>
    <lineage>
        <taxon>Eukaryota</taxon>
        <taxon>Fungi</taxon>
        <taxon>Dikarya</taxon>
        <taxon>Ascomycota</taxon>
        <taxon>Pezizomycotina</taxon>
        <taxon>Sordariomycetes</taxon>
        <taxon>Sordariomycetidae</taxon>
        <taxon>Sordariales</taxon>
        <taxon>Podosporaceae</taxon>
        <taxon>Podospora</taxon>
    </lineage>
</organism>
<keyword evidence="1" id="KW-1133">Transmembrane helix</keyword>
<feature type="transmembrane region" description="Helical" evidence="1">
    <location>
        <begin position="41"/>
        <end position="58"/>
    </location>
</feature>
<sequence length="104" mass="11163">MLFHSLASQEFLWAGGALSGVAIHLTLFIRGEWHVHAPEIICAYGALVAVSTLAGILYEASIIGQALACHLLGPAEVTVFLPEAPDVMTSRHSNCVKAEFYDLI</sequence>
<keyword evidence="3" id="KW-1185">Reference proteome</keyword>
<dbReference type="GeneID" id="87926247"/>
<evidence type="ECO:0000313" key="2">
    <source>
        <dbReference type="EMBL" id="KAK4663898.1"/>
    </source>
</evidence>
<reference evidence="2 3" key="1">
    <citation type="journal article" date="2023" name="bioRxiv">
        <title>High-quality genome assemblies of four members of thePodospora anserinaspecies complex.</title>
        <authorList>
            <person name="Ament-Velasquez S.L."/>
            <person name="Vogan A.A."/>
            <person name="Wallerman O."/>
            <person name="Hartmann F."/>
            <person name="Gautier V."/>
            <person name="Silar P."/>
            <person name="Giraud T."/>
            <person name="Johannesson H."/>
        </authorList>
    </citation>
    <scope>NUCLEOTIDE SEQUENCE [LARGE SCALE GENOMIC DNA]</scope>
    <source>
        <strain evidence="2 3">CBS 411.78</strain>
    </source>
</reference>
<gene>
    <name evidence="2" type="ORF">QC763_0080280</name>
</gene>
<keyword evidence="1" id="KW-0812">Transmembrane</keyword>
<keyword evidence="1" id="KW-0472">Membrane</keyword>
<protein>
    <submittedName>
        <fullName evidence="2">Uncharacterized protein</fullName>
    </submittedName>
</protein>
<comment type="caution">
    <text evidence="2">The sequence shown here is derived from an EMBL/GenBank/DDBJ whole genome shotgun (WGS) entry which is preliminary data.</text>
</comment>
<proteinExistence type="predicted"/>
<evidence type="ECO:0000256" key="1">
    <source>
        <dbReference type="SAM" id="Phobius"/>
    </source>
</evidence>
<dbReference type="Proteomes" id="UP001326199">
    <property type="component" value="Unassembled WGS sequence"/>
</dbReference>